<evidence type="ECO:0000313" key="2">
    <source>
        <dbReference type="Proteomes" id="UP001362999"/>
    </source>
</evidence>
<reference evidence="1 2" key="1">
    <citation type="journal article" date="2024" name="J Genomics">
        <title>Draft genome sequencing and assembly of Favolaschia claudopus CIRM-BRFM 2984 isolated from oak limbs.</title>
        <authorList>
            <person name="Navarro D."/>
            <person name="Drula E."/>
            <person name="Chaduli D."/>
            <person name="Cazenave R."/>
            <person name="Ahrendt S."/>
            <person name="Wang J."/>
            <person name="Lipzen A."/>
            <person name="Daum C."/>
            <person name="Barry K."/>
            <person name="Grigoriev I.V."/>
            <person name="Favel A."/>
            <person name="Rosso M.N."/>
            <person name="Martin F."/>
        </authorList>
    </citation>
    <scope>NUCLEOTIDE SEQUENCE [LARGE SCALE GENOMIC DNA]</scope>
    <source>
        <strain evidence="1 2">CIRM-BRFM 2984</strain>
    </source>
</reference>
<name>A0AAV9ZMJ0_9AGAR</name>
<dbReference type="AlphaFoldDB" id="A0AAV9ZMJ0"/>
<dbReference type="EMBL" id="JAWWNJ010000131">
    <property type="protein sequence ID" value="KAK6987585.1"/>
    <property type="molecule type" value="Genomic_DNA"/>
</dbReference>
<dbReference type="Proteomes" id="UP001362999">
    <property type="component" value="Unassembled WGS sequence"/>
</dbReference>
<gene>
    <name evidence="1" type="ORF">R3P38DRAFT_2805775</name>
</gene>
<sequence>MYRLFPALTTVEQSKRQVSVSDELGRLADDYDLDPCRDQLMYYPHIPSPKIAERLPYLQREILGNVEFRTSFGRLAEHGTNRENVAVISSLRLLPVKHVPEDGLQRIKLRREKSPATFLIQPQRRDPAQITPVIDFPSLSTGIQETPKRRDAFLSIPELAEANYVRGRAELYYMSRGGHSYWLKPIVRHIDDYAAQDDVSDPSIVRPSGSLFPISRIPCPYSRWLGKENKPPRPSASAVPSQVSDRPLSRWLCPPFPTFSAFLPRHSDLSSIGCPGMCLTVLGAAPPHTTTVFFGVWARDVLDLGGCGGGWGGMCCLVCCATSGESAEGSFGLVHWDSLAGEADCMEDLLPAATGCPPPPPAGSDVDAVEWTVATLQHRRWT</sequence>
<evidence type="ECO:0000313" key="1">
    <source>
        <dbReference type="EMBL" id="KAK6987585.1"/>
    </source>
</evidence>
<accession>A0AAV9ZMJ0</accession>
<keyword evidence="2" id="KW-1185">Reference proteome</keyword>
<protein>
    <submittedName>
        <fullName evidence="1">Uncharacterized protein</fullName>
    </submittedName>
</protein>
<comment type="caution">
    <text evidence="1">The sequence shown here is derived from an EMBL/GenBank/DDBJ whole genome shotgun (WGS) entry which is preliminary data.</text>
</comment>
<organism evidence="1 2">
    <name type="scientific">Favolaschia claudopus</name>
    <dbReference type="NCBI Taxonomy" id="2862362"/>
    <lineage>
        <taxon>Eukaryota</taxon>
        <taxon>Fungi</taxon>
        <taxon>Dikarya</taxon>
        <taxon>Basidiomycota</taxon>
        <taxon>Agaricomycotina</taxon>
        <taxon>Agaricomycetes</taxon>
        <taxon>Agaricomycetidae</taxon>
        <taxon>Agaricales</taxon>
        <taxon>Marasmiineae</taxon>
        <taxon>Mycenaceae</taxon>
        <taxon>Favolaschia</taxon>
    </lineage>
</organism>
<proteinExistence type="predicted"/>